<evidence type="ECO:0000256" key="4">
    <source>
        <dbReference type="ARBA" id="ARBA00022692"/>
    </source>
</evidence>
<keyword evidence="3" id="KW-0997">Cell inner membrane</keyword>
<evidence type="ECO:0000259" key="11">
    <source>
        <dbReference type="Pfam" id="PF00924"/>
    </source>
</evidence>
<evidence type="ECO:0000256" key="2">
    <source>
        <dbReference type="ARBA" id="ARBA00022475"/>
    </source>
</evidence>
<feature type="domain" description="Mechanosensitive ion channel MscS" evidence="11">
    <location>
        <begin position="178"/>
        <end position="246"/>
    </location>
</feature>
<dbReference type="GO" id="GO:0008381">
    <property type="term" value="F:mechanosensitive monoatomic ion channel activity"/>
    <property type="evidence" value="ECO:0007669"/>
    <property type="project" value="InterPro"/>
</dbReference>
<dbReference type="EMBL" id="CP157948">
    <property type="protein sequence ID" value="XBS89844.1"/>
    <property type="molecule type" value="Genomic_DNA"/>
</dbReference>
<dbReference type="AlphaFoldDB" id="A0AAU7QJL9"/>
<reference evidence="12" key="1">
    <citation type="submission" date="2024-06" db="EMBL/GenBank/DDBJ databases">
        <authorList>
            <person name="Sun Y."/>
        </authorList>
    </citation>
    <scope>NUCLEOTIDE SEQUENCE</scope>
    <source>
        <strain evidence="12">IGA1.0</strain>
    </source>
</reference>
<dbReference type="Gene3D" id="2.30.30.60">
    <property type="match status" value="1"/>
</dbReference>
<evidence type="ECO:0000313" key="12">
    <source>
        <dbReference type="EMBL" id="XBS89844.1"/>
    </source>
</evidence>
<dbReference type="PANTHER" id="PTHR30414:SF0">
    <property type="entry name" value="MINICONDUCTANCE MECHANOSENSITIVE CHANNEL YBDG"/>
    <property type="match status" value="1"/>
</dbReference>
<evidence type="ECO:0000256" key="3">
    <source>
        <dbReference type="ARBA" id="ARBA00022519"/>
    </source>
</evidence>
<dbReference type="PANTHER" id="PTHR30414">
    <property type="entry name" value="MINICONDUCTANCE MECHANOSENSITIVE CHANNEL YBDG"/>
    <property type="match status" value="1"/>
</dbReference>
<keyword evidence="5 10" id="KW-1133">Transmembrane helix</keyword>
<sequence>MQRLQDLLDLPWIQTTLGMLALLALAWLAGQLMHRLLRRLVGGIARRTATGWDDALLGYGTFRWLARALPALIVQYGIVLVPGVPERIEALLGRAMTALVVLCVVMAVSAVLSASEAMYQRTPRGQQRPIKGLLQLVKIGLFIVAALVIIAAVTGKQVGLLLSGVGAMSAVLMLVFKDTILGFVAGVQLSSNDMLRVGDWIEMPQLNADGDVIDIALHTVKVRNWDKTITTIPSWRLISDSYKNWRGMQEVGGRRIKRALHLDAASVRFLDQREIRRLSRLQLLAEYLPSRERDVEQWNEALGDAAGVAANRRRLTNLGTFRAYVQAYLDSHPQIHHQLSCMVRQLASGPQGIPLELYCFTDTVDWAEYEGIQADIFDHLFALLPEFGLALYQQPSGQDVRSALALRGETPAKSTVDRRAIQLDEA</sequence>
<dbReference type="SUPFAM" id="SSF50182">
    <property type="entry name" value="Sm-like ribonucleoproteins"/>
    <property type="match status" value="1"/>
</dbReference>
<accession>A0AAU7QJL9</accession>
<proteinExistence type="predicted"/>
<comment type="subcellular location">
    <subcellularLocation>
        <location evidence="1">Cell inner membrane</location>
        <topology evidence="1">Multi-pass membrane protein</topology>
    </subcellularLocation>
</comment>
<feature type="transmembrane region" description="Helical" evidence="10">
    <location>
        <begin position="91"/>
        <end position="112"/>
    </location>
</feature>
<name>A0AAU7QJL9_9GAMM</name>
<evidence type="ECO:0000256" key="10">
    <source>
        <dbReference type="SAM" id="Phobius"/>
    </source>
</evidence>
<evidence type="ECO:0000256" key="1">
    <source>
        <dbReference type="ARBA" id="ARBA00004429"/>
    </source>
</evidence>
<dbReference type="FunFam" id="2.30.30.60:FF:000002">
    <property type="entry name" value="Mechanosensitive ion channel family protein"/>
    <property type="match status" value="1"/>
</dbReference>
<dbReference type="InterPro" id="IPR023408">
    <property type="entry name" value="MscS_beta-dom_sf"/>
</dbReference>
<keyword evidence="4 10" id="KW-0812">Transmembrane</keyword>
<feature type="transmembrane region" description="Helical" evidence="10">
    <location>
        <begin position="133"/>
        <end position="152"/>
    </location>
</feature>
<keyword evidence="6" id="KW-0346">Stress response</keyword>
<evidence type="ECO:0000256" key="7">
    <source>
        <dbReference type="ARBA" id="ARBA00023136"/>
    </source>
</evidence>
<evidence type="ECO:0000256" key="5">
    <source>
        <dbReference type="ARBA" id="ARBA00022989"/>
    </source>
</evidence>
<dbReference type="InterPro" id="IPR010920">
    <property type="entry name" value="LSM_dom_sf"/>
</dbReference>
<dbReference type="InterPro" id="IPR030192">
    <property type="entry name" value="YbdG"/>
</dbReference>
<keyword evidence="2" id="KW-1003">Cell membrane</keyword>
<dbReference type="GO" id="GO:0071470">
    <property type="term" value="P:cellular response to osmotic stress"/>
    <property type="evidence" value="ECO:0007669"/>
    <property type="project" value="InterPro"/>
</dbReference>
<dbReference type="RefSeq" id="WP_350016168.1">
    <property type="nucleotide sequence ID" value="NZ_CP157948.1"/>
</dbReference>
<feature type="transmembrane region" description="Helical" evidence="10">
    <location>
        <begin position="158"/>
        <end position="176"/>
    </location>
</feature>
<dbReference type="GO" id="GO:0005886">
    <property type="term" value="C:plasma membrane"/>
    <property type="evidence" value="ECO:0007669"/>
    <property type="project" value="UniProtKB-SubCell"/>
</dbReference>
<dbReference type="InterPro" id="IPR006685">
    <property type="entry name" value="MscS_channel_2nd"/>
</dbReference>
<evidence type="ECO:0000256" key="9">
    <source>
        <dbReference type="ARBA" id="ARBA00093659"/>
    </source>
</evidence>
<gene>
    <name evidence="12" type="ORF">ABNK63_15835</name>
</gene>
<evidence type="ECO:0000256" key="6">
    <source>
        <dbReference type="ARBA" id="ARBA00023016"/>
    </source>
</evidence>
<evidence type="ECO:0000256" key="8">
    <source>
        <dbReference type="ARBA" id="ARBA00093630"/>
    </source>
</evidence>
<feature type="transmembrane region" description="Helical" evidence="10">
    <location>
        <begin position="12"/>
        <end position="30"/>
    </location>
</feature>
<feature type="transmembrane region" description="Helical" evidence="10">
    <location>
        <begin position="64"/>
        <end position="85"/>
    </location>
</feature>
<keyword evidence="7 10" id="KW-0472">Membrane</keyword>
<organism evidence="12">
    <name type="scientific">Rhodanobacter sp. IGA1.0</name>
    <dbReference type="NCBI Taxonomy" id="3158582"/>
    <lineage>
        <taxon>Bacteria</taxon>
        <taxon>Pseudomonadati</taxon>
        <taxon>Pseudomonadota</taxon>
        <taxon>Gammaproteobacteria</taxon>
        <taxon>Lysobacterales</taxon>
        <taxon>Rhodanobacteraceae</taxon>
        <taxon>Rhodanobacter</taxon>
    </lineage>
</organism>
<protein>
    <recommendedName>
        <fullName evidence="8">Mechanosensing system component YbdG</fullName>
    </recommendedName>
    <alternativeName>
        <fullName evidence="9">Mechanosensitive channel homolog YbdG</fullName>
    </alternativeName>
</protein>
<dbReference type="Pfam" id="PF00924">
    <property type="entry name" value="MS_channel_2nd"/>
    <property type="match status" value="1"/>
</dbReference>